<keyword evidence="6" id="KW-0539">Nucleus</keyword>
<comment type="subcellular location">
    <subcellularLocation>
        <location evidence="1">Nucleus</location>
    </subcellularLocation>
</comment>
<dbReference type="PANTHER" id="PTHR16515">
    <property type="entry name" value="PR DOMAIN ZINC FINGER PROTEIN"/>
    <property type="match status" value="1"/>
</dbReference>
<proteinExistence type="predicted"/>
<gene>
    <name evidence="10" type="primary">LOC113508979</name>
</gene>
<organism evidence="9 10">
    <name type="scientific">Trichoplusia ni</name>
    <name type="common">Cabbage looper</name>
    <dbReference type="NCBI Taxonomy" id="7111"/>
    <lineage>
        <taxon>Eukaryota</taxon>
        <taxon>Metazoa</taxon>
        <taxon>Ecdysozoa</taxon>
        <taxon>Arthropoda</taxon>
        <taxon>Hexapoda</taxon>
        <taxon>Insecta</taxon>
        <taxon>Pterygota</taxon>
        <taxon>Neoptera</taxon>
        <taxon>Endopterygota</taxon>
        <taxon>Lepidoptera</taxon>
        <taxon>Glossata</taxon>
        <taxon>Ditrysia</taxon>
        <taxon>Noctuoidea</taxon>
        <taxon>Noctuidae</taxon>
        <taxon>Plusiinae</taxon>
        <taxon>Trichoplusia</taxon>
    </lineage>
</organism>
<dbReference type="PROSITE" id="PS50157">
    <property type="entry name" value="ZINC_FINGER_C2H2_2"/>
    <property type="match status" value="5"/>
</dbReference>
<dbReference type="PROSITE" id="PS00028">
    <property type="entry name" value="ZINC_FINGER_C2H2_1"/>
    <property type="match status" value="8"/>
</dbReference>
<keyword evidence="4 7" id="KW-0863">Zinc-finger</keyword>
<feature type="domain" description="C2H2-type" evidence="8">
    <location>
        <begin position="245"/>
        <end position="273"/>
    </location>
</feature>
<name>A0A7E5X5H6_TRINI</name>
<keyword evidence="2" id="KW-0479">Metal-binding</keyword>
<dbReference type="RefSeq" id="XP_026748004.1">
    <property type="nucleotide sequence ID" value="XM_026892203.1"/>
</dbReference>
<dbReference type="InParanoid" id="A0A7E5X5H6"/>
<feature type="domain" description="C2H2-type" evidence="8">
    <location>
        <begin position="448"/>
        <end position="476"/>
    </location>
</feature>
<dbReference type="KEGG" id="tnl:113508979"/>
<dbReference type="SMART" id="SM00355">
    <property type="entry name" value="ZnF_C2H2"/>
    <property type="match status" value="11"/>
</dbReference>
<feature type="domain" description="C2H2-type" evidence="8">
    <location>
        <begin position="379"/>
        <end position="402"/>
    </location>
</feature>
<dbReference type="OrthoDB" id="1405595at2759"/>
<feature type="domain" description="C2H2-type" evidence="8">
    <location>
        <begin position="509"/>
        <end position="536"/>
    </location>
</feature>
<dbReference type="GO" id="GO:0005634">
    <property type="term" value="C:nucleus"/>
    <property type="evidence" value="ECO:0007669"/>
    <property type="project" value="UniProtKB-SubCell"/>
</dbReference>
<dbReference type="AlphaFoldDB" id="A0A7E5X5H6"/>
<keyword evidence="3" id="KW-0677">Repeat</keyword>
<dbReference type="FunFam" id="3.30.160.60:FF:000446">
    <property type="entry name" value="Zinc finger protein"/>
    <property type="match status" value="1"/>
</dbReference>
<sequence length="572" mass="67814">MEVKIECDRIYTLCEGCLSSDRRVTGLTEEKKALFYFLRDGTISLKDETKHIQLCWECNGILNKVKDFQSRIKTAQYSLLHYIQSLYSKVNTPPTLSKLKAKETSHYNREYVYNETQPEYSLNNLNNNPNKLLSDQKCIPEELLTEIKIEDNGIKEEYSENSDHDYTYDNDFKIDDFVPEIGTKKRKEKKNKPPLKDYTQFAIVTDNKSVDLNKSYSETIYLSESEIETFLDKDRKKMSFNKFPFNCKECVLGYKRPLDLLRHKMFRHMDEYPTRCLACNTHVHSPPALAEHWRQHTKMWRCALCAEICRSKGEMKKHVNRAHTKIYTCSRCQDQFGTLKEFGIHYNRYHEQVICDYCNAFFTTKRRLERHIVRNHIPPFCNLCNRSFSQYRFLERHTRVLHPEVYSLDANKELCYCVECDIQYPSVQKYKCHLRDSVKHRPRVREKVPCPDCGKIFSKNTYMKNHFRLVHVKESKHYCELCNKYFANGYGVRTHKLYVHQKVPHEKNKICDLCGRGFSTNRILTNHRRTHTGERPFKCNFCSATFAQETACKTHKKSQHKNAMLLNNIPNT</sequence>
<dbReference type="Pfam" id="PF00096">
    <property type="entry name" value="zf-C2H2"/>
    <property type="match status" value="3"/>
</dbReference>
<dbReference type="GO" id="GO:0010468">
    <property type="term" value="P:regulation of gene expression"/>
    <property type="evidence" value="ECO:0007669"/>
    <property type="project" value="TreeGrafter"/>
</dbReference>
<evidence type="ECO:0000256" key="6">
    <source>
        <dbReference type="ARBA" id="ARBA00023242"/>
    </source>
</evidence>
<evidence type="ECO:0000313" key="10">
    <source>
        <dbReference type="RefSeq" id="XP_026748004.1"/>
    </source>
</evidence>
<protein>
    <submittedName>
        <fullName evidence="10">Zinc finger protein 2 homolog</fullName>
    </submittedName>
</protein>
<accession>A0A7E5X5H6</accession>
<keyword evidence="9" id="KW-1185">Reference proteome</keyword>
<dbReference type="PANTHER" id="PTHR16515:SF66">
    <property type="entry name" value="C2H2-TYPE DOMAIN-CONTAINING PROTEIN"/>
    <property type="match status" value="1"/>
</dbReference>
<dbReference type="SUPFAM" id="SSF57667">
    <property type="entry name" value="beta-beta-alpha zinc fingers"/>
    <property type="match status" value="3"/>
</dbReference>
<evidence type="ECO:0000259" key="8">
    <source>
        <dbReference type="PROSITE" id="PS50157"/>
    </source>
</evidence>
<dbReference type="GO" id="GO:0008270">
    <property type="term" value="F:zinc ion binding"/>
    <property type="evidence" value="ECO:0007669"/>
    <property type="project" value="UniProtKB-KW"/>
</dbReference>
<dbReference type="GeneID" id="113508979"/>
<evidence type="ECO:0000256" key="1">
    <source>
        <dbReference type="ARBA" id="ARBA00004123"/>
    </source>
</evidence>
<dbReference type="InterPro" id="IPR013087">
    <property type="entry name" value="Znf_C2H2_type"/>
</dbReference>
<keyword evidence="5" id="KW-0862">Zinc</keyword>
<dbReference type="Gene3D" id="3.30.160.60">
    <property type="entry name" value="Classic Zinc Finger"/>
    <property type="match status" value="6"/>
</dbReference>
<evidence type="ECO:0000256" key="3">
    <source>
        <dbReference type="ARBA" id="ARBA00022737"/>
    </source>
</evidence>
<evidence type="ECO:0000256" key="2">
    <source>
        <dbReference type="ARBA" id="ARBA00022723"/>
    </source>
</evidence>
<dbReference type="Proteomes" id="UP000322000">
    <property type="component" value="Chromosome 3"/>
</dbReference>
<dbReference type="InterPro" id="IPR036236">
    <property type="entry name" value="Znf_C2H2_sf"/>
</dbReference>
<reference evidence="10" key="1">
    <citation type="submission" date="2025-08" db="UniProtKB">
        <authorList>
            <consortium name="RefSeq"/>
        </authorList>
    </citation>
    <scope>IDENTIFICATION</scope>
</reference>
<evidence type="ECO:0000256" key="4">
    <source>
        <dbReference type="ARBA" id="ARBA00022771"/>
    </source>
</evidence>
<feature type="domain" description="C2H2-type" evidence="8">
    <location>
        <begin position="537"/>
        <end position="565"/>
    </location>
</feature>
<evidence type="ECO:0000313" key="9">
    <source>
        <dbReference type="Proteomes" id="UP000322000"/>
    </source>
</evidence>
<evidence type="ECO:0000256" key="7">
    <source>
        <dbReference type="PROSITE-ProRule" id="PRU00042"/>
    </source>
</evidence>
<dbReference type="InterPro" id="IPR050331">
    <property type="entry name" value="Zinc_finger"/>
</dbReference>
<evidence type="ECO:0000256" key="5">
    <source>
        <dbReference type="ARBA" id="ARBA00022833"/>
    </source>
</evidence>